<evidence type="ECO:0000259" key="5">
    <source>
        <dbReference type="SMART" id="SM00849"/>
    </source>
</evidence>
<dbReference type="RefSeq" id="WP_160202256.1">
    <property type="nucleotide sequence ID" value="NZ_QXWK01000017.1"/>
</dbReference>
<dbReference type="EMBL" id="QXWK01000017">
    <property type="protein sequence ID" value="NBH61978.1"/>
    <property type="molecule type" value="Genomic_DNA"/>
</dbReference>
<feature type="domain" description="Metallo-beta-lactamase" evidence="5">
    <location>
        <begin position="12"/>
        <end position="175"/>
    </location>
</feature>
<evidence type="ECO:0000313" key="7">
    <source>
        <dbReference type="Proteomes" id="UP000446866"/>
    </source>
</evidence>
<evidence type="ECO:0000256" key="4">
    <source>
        <dbReference type="ARBA" id="ARBA00022833"/>
    </source>
</evidence>
<evidence type="ECO:0000256" key="2">
    <source>
        <dbReference type="ARBA" id="ARBA00022723"/>
    </source>
</evidence>
<dbReference type="InterPro" id="IPR051453">
    <property type="entry name" value="MBL_Glyoxalase_II"/>
</dbReference>
<evidence type="ECO:0000256" key="1">
    <source>
        <dbReference type="ARBA" id="ARBA00001947"/>
    </source>
</evidence>
<dbReference type="GO" id="GO:0046872">
    <property type="term" value="F:metal ion binding"/>
    <property type="evidence" value="ECO:0007669"/>
    <property type="project" value="UniProtKB-KW"/>
</dbReference>
<keyword evidence="7" id="KW-1185">Reference proteome</keyword>
<evidence type="ECO:0000313" key="6">
    <source>
        <dbReference type="EMBL" id="NBH61978.1"/>
    </source>
</evidence>
<dbReference type="Gene3D" id="3.60.15.10">
    <property type="entry name" value="Ribonuclease Z/Hydroxyacylglutathione hydrolase-like"/>
    <property type="match status" value="1"/>
</dbReference>
<dbReference type="InterPro" id="IPR036866">
    <property type="entry name" value="RibonucZ/Hydroxyglut_hydro"/>
</dbReference>
<name>A0A845QPL7_9FIRM</name>
<dbReference type="AlphaFoldDB" id="A0A845QPL7"/>
<dbReference type="CDD" id="cd06262">
    <property type="entry name" value="metallo-hydrolase-like_MBL-fold"/>
    <property type="match status" value="1"/>
</dbReference>
<comment type="caution">
    <text evidence="6">The sequence shown here is derived from an EMBL/GenBank/DDBJ whole genome shotgun (WGS) entry which is preliminary data.</text>
</comment>
<dbReference type="SUPFAM" id="SSF56281">
    <property type="entry name" value="Metallo-hydrolase/oxidoreductase"/>
    <property type="match status" value="1"/>
</dbReference>
<dbReference type="InterPro" id="IPR001279">
    <property type="entry name" value="Metallo-B-lactamas"/>
</dbReference>
<dbReference type="PANTHER" id="PTHR46233">
    <property type="entry name" value="HYDROXYACYLGLUTATHIONE HYDROLASE GLOC"/>
    <property type="match status" value="1"/>
</dbReference>
<reference evidence="6 7" key="1">
    <citation type="submission" date="2018-08" db="EMBL/GenBank/DDBJ databases">
        <title>Murine metabolic-syndrome-specific gut microbial biobank.</title>
        <authorList>
            <person name="Liu C."/>
        </authorList>
    </citation>
    <scope>NUCLEOTIDE SEQUENCE [LARGE SCALE GENOMIC DNA]</scope>
    <source>
        <strain evidence="6 7">28</strain>
    </source>
</reference>
<keyword evidence="2" id="KW-0479">Metal-binding</keyword>
<dbReference type="GO" id="GO:0016787">
    <property type="term" value="F:hydrolase activity"/>
    <property type="evidence" value="ECO:0007669"/>
    <property type="project" value="UniProtKB-KW"/>
</dbReference>
<dbReference type="PANTHER" id="PTHR46233:SF3">
    <property type="entry name" value="HYDROXYACYLGLUTATHIONE HYDROLASE GLOC"/>
    <property type="match status" value="1"/>
</dbReference>
<dbReference type="Pfam" id="PF00753">
    <property type="entry name" value="Lactamase_B"/>
    <property type="match status" value="1"/>
</dbReference>
<evidence type="ECO:0000256" key="3">
    <source>
        <dbReference type="ARBA" id="ARBA00022801"/>
    </source>
</evidence>
<accession>A0A845QPL7</accession>
<keyword evidence="3 6" id="KW-0378">Hydrolase</keyword>
<organism evidence="6 7">
    <name type="scientific">Anaerotruncus colihominis</name>
    <dbReference type="NCBI Taxonomy" id="169435"/>
    <lineage>
        <taxon>Bacteria</taxon>
        <taxon>Bacillati</taxon>
        <taxon>Bacillota</taxon>
        <taxon>Clostridia</taxon>
        <taxon>Eubacteriales</taxon>
        <taxon>Oscillospiraceae</taxon>
        <taxon>Anaerotruncus</taxon>
    </lineage>
</organism>
<comment type="cofactor">
    <cofactor evidence="1">
        <name>Zn(2+)</name>
        <dbReference type="ChEBI" id="CHEBI:29105"/>
    </cofactor>
</comment>
<keyword evidence="4" id="KW-0862">Zinc</keyword>
<proteinExistence type="predicted"/>
<sequence>MKIKCFVSGALLSNGYVIYQREGGYCYIIDPGYSPKKFIGFIREKDLKPAGVLLTHLHHDHTGAAETVAEAMDCPIYMHEDDAFVYRGSVDCHLKDGETLDLEGETLRVIHTPGHTKGSICLMSQKSRVCFTGDTIFDTDLGRTDLAGGSEEDMRRSVQEIIDKWENDITIYPGHDSGCNMKKVRVYNTEFLALRDGHER</sequence>
<dbReference type="SMART" id="SM00849">
    <property type="entry name" value="Lactamase_B"/>
    <property type="match status" value="1"/>
</dbReference>
<protein>
    <submittedName>
        <fullName evidence="6">MBL fold metallo-hydrolase</fullName>
    </submittedName>
</protein>
<gene>
    <name evidence="6" type="ORF">D0435_09975</name>
</gene>
<dbReference type="Proteomes" id="UP000446866">
    <property type="component" value="Unassembled WGS sequence"/>
</dbReference>